<dbReference type="EMBL" id="LCRI01000040">
    <property type="protein sequence ID" value="KKW31964.1"/>
    <property type="molecule type" value="Genomic_DNA"/>
</dbReference>
<accession>A0A0G2AHC4</accession>
<dbReference type="Proteomes" id="UP000034711">
    <property type="component" value="Unassembled WGS sequence"/>
</dbReference>
<evidence type="ECO:0000256" key="1">
    <source>
        <dbReference type="SAM" id="MobiDB-lite"/>
    </source>
</evidence>
<feature type="compositionally biased region" description="Basic and acidic residues" evidence="1">
    <location>
        <begin position="28"/>
        <end position="49"/>
    </location>
</feature>
<name>A0A0G2AHC4_9BACT</name>
<protein>
    <submittedName>
        <fullName evidence="2">Uncharacterized protein</fullName>
    </submittedName>
</protein>
<evidence type="ECO:0000313" key="3">
    <source>
        <dbReference type="Proteomes" id="UP000034711"/>
    </source>
</evidence>
<proteinExistence type="predicted"/>
<organism evidence="2 3">
    <name type="scientific">Candidatus Uhrbacteria bacterium GW2011_GWA2_53_10</name>
    <dbReference type="NCBI Taxonomy" id="1618980"/>
    <lineage>
        <taxon>Bacteria</taxon>
        <taxon>Candidatus Uhriibacteriota</taxon>
    </lineage>
</organism>
<reference evidence="2 3" key="1">
    <citation type="journal article" date="2015" name="Nature">
        <title>rRNA introns, odd ribosomes, and small enigmatic genomes across a large radiation of phyla.</title>
        <authorList>
            <person name="Brown C.T."/>
            <person name="Hug L.A."/>
            <person name="Thomas B.C."/>
            <person name="Sharon I."/>
            <person name="Castelle C.J."/>
            <person name="Singh A."/>
            <person name="Wilkins M.J."/>
            <person name="Williams K.H."/>
            <person name="Banfield J.F."/>
        </authorList>
    </citation>
    <scope>NUCLEOTIDE SEQUENCE [LARGE SCALE GENOMIC DNA]</scope>
</reference>
<comment type="caution">
    <text evidence="2">The sequence shown here is derived from an EMBL/GenBank/DDBJ whole genome shotgun (WGS) entry which is preliminary data.</text>
</comment>
<feature type="non-terminal residue" evidence="2">
    <location>
        <position position="132"/>
    </location>
</feature>
<gene>
    <name evidence="2" type="ORF">UY77_C0040G0008</name>
</gene>
<dbReference type="AlphaFoldDB" id="A0A0G2AHC4"/>
<feature type="region of interest" description="Disordered" evidence="1">
    <location>
        <begin position="1"/>
        <end position="85"/>
    </location>
</feature>
<evidence type="ECO:0000313" key="2">
    <source>
        <dbReference type="EMBL" id="KKW31964.1"/>
    </source>
</evidence>
<feature type="compositionally biased region" description="Basic and acidic residues" evidence="1">
    <location>
        <begin position="1"/>
        <end position="17"/>
    </location>
</feature>
<sequence>MLDPVGGEKRLRPRVETPGEGAELVEVAEGKEGLEGAKGTEREEGREGGQSEAEEAAQAEMAAKEQALRAAPTPGAEQKDPLTQEIEGVLQEELTDAFLAMPPAKQQEFKRAGEETTQKIRALVSQTKINAR</sequence>